<gene>
    <name evidence="2" type="ORF">JOE58_002580</name>
</gene>
<dbReference type="RefSeq" id="WP_175328958.1">
    <property type="nucleotide sequence ID" value="NZ_BMOI01000013.1"/>
</dbReference>
<sequence length="367" mass="40425">MGNVPQGNPLAHRPHPARRPGRGQLMMPGLEWVNAAYSGRPQITMPYGLGDTTDLTNALTVLKLAGLRAVVESHDTIRLADGRRARFPSLTQRPRDDDPDDAELLLLAPRTVTATQIALAEQTATVLLVDVDRRRVWIDGEQALGTRERWKDAAPIYVTFAVARMLAVNGSTFDRLVEAGLTPGQVDDGLARLGKRVHRTDIGWESRQVGGLVDFAIACYPGPGGVRTRWTSDLPLIEQAERLISADCRISGRAISDRPGYPAISKREMPYRLVAFTEEEVDMAALGFEPDTIGFVGTELIRPADPTIFLTAAVTGYTDRTDDVITANTLLRSDFRNEDDAASLQEVRDRLQFLADTSYDLRHNLPS</sequence>
<dbReference type="Proteomes" id="UP000746584">
    <property type="component" value="Unassembled WGS sequence"/>
</dbReference>
<proteinExistence type="predicted"/>
<organism evidence="2 3">
    <name type="scientific">Curtobacterium luteum</name>
    <dbReference type="NCBI Taxonomy" id="33881"/>
    <lineage>
        <taxon>Bacteria</taxon>
        <taxon>Bacillati</taxon>
        <taxon>Actinomycetota</taxon>
        <taxon>Actinomycetes</taxon>
        <taxon>Micrococcales</taxon>
        <taxon>Microbacteriaceae</taxon>
        <taxon>Curtobacterium</taxon>
    </lineage>
</organism>
<reference evidence="2 3" key="1">
    <citation type="submission" date="2021-01" db="EMBL/GenBank/DDBJ databases">
        <title>Sequencing the genomes of 1000 actinobacteria strains.</title>
        <authorList>
            <person name="Klenk H.-P."/>
        </authorList>
    </citation>
    <scope>NUCLEOTIDE SEQUENCE [LARGE SCALE GENOMIC DNA]</scope>
    <source>
        <strain evidence="2 3">DSM 20542</strain>
    </source>
</reference>
<accession>A0ABS2RZR2</accession>
<feature type="compositionally biased region" description="Basic residues" evidence="1">
    <location>
        <begin position="12"/>
        <end position="21"/>
    </location>
</feature>
<evidence type="ECO:0000256" key="1">
    <source>
        <dbReference type="SAM" id="MobiDB-lite"/>
    </source>
</evidence>
<evidence type="ECO:0000313" key="3">
    <source>
        <dbReference type="Proteomes" id="UP000746584"/>
    </source>
</evidence>
<feature type="region of interest" description="Disordered" evidence="1">
    <location>
        <begin position="1"/>
        <end position="25"/>
    </location>
</feature>
<comment type="caution">
    <text evidence="2">The sequence shown here is derived from an EMBL/GenBank/DDBJ whole genome shotgun (WGS) entry which is preliminary data.</text>
</comment>
<dbReference type="EMBL" id="JAFBCG010000001">
    <property type="protein sequence ID" value="MBM7803329.1"/>
    <property type="molecule type" value="Genomic_DNA"/>
</dbReference>
<name>A0ABS2RZR2_9MICO</name>
<keyword evidence="3" id="KW-1185">Reference proteome</keyword>
<protein>
    <submittedName>
        <fullName evidence="2">Uncharacterized protein</fullName>
    </submittedName>
</protein>
<evidence type="ECO:0000313" key="2">
    <source>
        <dbReference type="EMBL" id="MBM7803329.1"/>
    </source>
</evidence>